<feature type="compositionally biased region" description="Polar residues" evidence="1">
    <location>
        <begin position="58"/>
        <end position="68"/>
    </location>
</feature>
<protein>
    <submittedName>
        <fullName evidence="2">Uncharacterized protein</fullName>
    </submittedName>
</protein>
<name>A0A7J6P1V6_PEROL</name>
<feature type="compositionally biased region" description="Basic and acidic residues" evidence="1">
    <location>
        <begin position="69"/>
        <end position="84"/>
    </location>
</feature>
<feature type="region of interest" description="Disordered" evidence="1">
    <location>
        <begin position="1"/>
        <end position="84"/>
    </location>
</feature>
<evidence type="ECO:0000313" key="3">
    <source>
        <dbReference type="Proteomes" id="UP000541610"/>
    </source>
</evidence>
<reference evidence="2 3" key="1">
    <citation type="submission" date="2020-04" db="EMBL/GenBank/DDBJ databases">
        <title>Perkinsus olseni comparative genomics.</title>
        <authorList>
            <person name="Bogema D.R."/>
        </authorList>
    </citation>
    <scope>NUCLEOTIDE SEQUENCE [LARGE SCALE GENOMIC DNA]</scope>
    <source>
        <strain evidence="2">00978-12</strain>
    </source>
</reference>
<comment type="caution">
    <text evidence="2">The sequence shown here is derived from an EMBL/GenBank/DDBJ whole genome shotgun (WGS) entry which is preliminary data.</text>
</comment>
<dbReference type="Proteomes" id="UP000541610">
    <property type="component" value="Unassembled WGS sequence"/>
</dbReference>
<organism evidence="2 3">
    <name type="scientific">Perkinsus olseni</name>
    <name type="common">Perkinsus atlanticus</name>
    <dbReference type="NCBI Taxonomy" id="32597"/>
    <lineage>
        <taxon>Eukaryota</taxon>
        <taxon>Sar</taxon>
        <taxon>Alveolata</taxon>
        <taxon>Perkinsozoa</taxon>
        <taxon>Perkinsea</taxon>
        <taxon>Perkinsida</taxon>
        <taxon>Perkinsidae</taxon>
        <taxon>Perkinsus</taxon>
    </lineage>
</organism>
<dbReference type="OrthoDB" id="411746at2759"/>
<dbReference type="AlphaFoldDB" id="A0A7J6P1V6"/>
<evidence type="ECO:0000256" key="1">
    <source>
        <dbReference type="SAM" id="MobiDB-lite"/>
    </source>
</evidence>
<evidence type="ECO:0000313" key="2">
    <source>
        <dbReference type="EMBL" id="KAF4689271.1"/>
    </source>
</evidence>
<gene>
    <name evidence="2" type="ORF">FOZ60_001810</name>
</gene>
<sequence length="169" mass="19073">MSPSAAKATTYDDLLEELSPPKFDQRYRVPQNAKIVYSPEDRWWRTNSPRARGRYDDGSSTGKRSSAQVEREEPTSQRRGVFDWNRHEETNTYYQITYTSISKPPVGASDEAKPTRCIAGYSGFIPGKYSGNTIGTAFTQSKIDADAHLRTTAQAIRFGVRKPQEDLTI</sequence>
<proteinExistence type="predicted"/>
<dbReference type="EMBL" id="JABANP010000129">
    <property type="protein sequence ID" value="KAF4689271.1"/>
    <property type="molecule type" value="Genomic_DNA"/>
</dbReference>
<accession>A0A7J6P1V6</accession>